<name>A0A939DZS7_9CORY</name>
<dbReference type="GO" id="GO:0043571">
    <property type="term" value="P:maintenance of CRISPR repeat elements"/>
    <property type="evidence" value="ECO:0007669"/>
    <property type="project" value="InterPro"/>
</dbReference>
<evidence type="ECO:0000256" key="1">
    <source>
        <dbReference type="ARBA" id="ARBA00023118"/>
    </source>
</evidence>
<keyword evidence="1" id="KW-0051">Antiviral defense</keyword>
<evidence type="ECO:0000313" key="3">
    <source>
        <dbReference type="Proteomes" id="UP000664332"/>
    </source>
</evidence>
<dbReference type="GO" id="GO:0003723">
    <property type="term" value="F:RNA binding"/>
    <property type="evidence" value="ECO:0007669"/>
    <property type="project" value="InterPro"/>
</dbReference>
<dbReference type="NCBIfam" id="TIGR02593">
    <property type="entry name" value="CRISPR_cas5"/>
    <property type="match status" value="1"/>
</dbReference>
<dbReference type="RefSeq" id="WP_207278717.1">
    <property type="nucleotide sequence ID" value="NZ_JAFLEQ010000008.1"/>
</dbReference>
<comment type="caution">
    <text evidence="2">The sequence shown here is derived from an EMBL/GenBank/DDBJ whole genome shotgun (WGS) entry which is preliminary data.</text>
</comment>
<dbReference type="InterPro" id="IPR010147">
    <property type="entry name" value="CRISPR-assoc_prot_CasD"/>
</dbReference>
<dbReference type="Pfam" id="PF09704">
    <property type="entry name" value="Cas_Cas5d"/>
    <property type="match status" value="1"/>
</dbReference>
<dbReference type="Gene3D" id="3.30.70.2660">
    <property type="match status" value="1"/>
</dbReference>
<dbReference type="CDD" id="cd09756">
    <property type="entry name" value="Cas5_I-E"/>
    <property type="match status" value="1"/>
</dbReference>
<evidence type="ECO:0000313" key="2">
    <source>
        <dbReference type="EMBL" id="MBN9644275.1"/>
    </source>
</evidence>
<dbReference type="AlphaFoldDB" id="A0A939DZS7"/>
<dbReference type="GO" id="GO:0051607">
    <property type="term" value="P:defense response to virus"/>
    <property type="evidence" value="ECO:0007669"/>
    <property type="project" value="UniProtKB-KW"/>
</dbReference>
<organism evidence="2 3">
    <name type="scientific">Corynebacterium mendelii</name>
    <dbReference type="NCBI Taxonomy" id="2765362"/>
    <lineage>
        <taxon>Bacteria</taxon>
        <taxon>Bacillati</taxon>
        <taxon>Actinomycetota</taxon>
        <taxon>Actinomycetes</taxon>
        <taxon>Mycobacteriales</taxon>
        <taxon>Corynebacteriaceae</taxon>
        <taxon>Corynebacterium</taxon>
    </lineage>
</organism>
<keyword evidence="3" id="KW-1185">Reference proteome</keyword>
<dbReference type="InterPro" id="IPR021124">
    <property type="entry name" value="CRISPR-assoc_prot_Cas5"/>
</dbReference>
<accession>A0A939DZS7</accession>
<dbReference type="InterPro" id="IPR013422">
    <property type="entry name" value="CRISPR-assoc_prot_Cas5_N"/>
</dbReference>
<dbReference type="NCBIfam" id="TIGR01868">
    <property type="entry name" value="casD_Cas5e"/>
    <property type="match status" value="1"/>
</dbReference>
<gene>
    <name evidence="2" type="primary">cas5e</name>
    <name evidence="2" type="ORF">JZY06_06565</name>
</gene>
<sequence length="240" mass="27194">MTSTLVLRLAAPLQSWGTDSRANRRETRREPSKSGVIGMLAAASGRLRTDDVSDLAQLKFGTRIDQPGVLQADFQTARDWVTGKNKALSYRDYLMDAVFLVALEGQEDLIDRCAEALQRPVYPYFLGRRSCPPTRRVVLRTTSDSLEECLSSEDWLASEHHRRKQPEKVRLSVVRDAAPGETPDEMVVDTPASFHPTKRVHDFRAVVRSSVMIENPVAQKKYRGHAFNDDHDPMAFLERR</sequence>
<protein>
    <submittedName>
        <fullName evidence="2">Type I-E CRISPR-associated protein Cas5/CasD</fullName>
    </submittedName>
</protein>
<reference evidence="2" key="1">
    <citation type="submission" date="2021-03" db="EMBL/GenBank/DDBJ databases">
        <authorList>
            <person name="Sun Q."/>
        </authorList>
    </citation>
    <scope>NUCLEOTIDE SEQUENCE</scope>
    <source>
        <strain evidence="2">CCM 8862</strain>
    </source>
</reference>
<dbReference type="Proteomes" id="UP000664332">
    <property type="component" value="Unassembled WGS sequence"/>
</dbReference>
<dbReference type="EMBL" id="JAFLEQ010000008">
    <property type="protein sequence ID" value="MBN9644275.1"/>
    <property type="molecule type" value="Genomic_DNA"/>
</dbReference>
<proteinExistence type="predicted"/>